<dbReference type="OrthoDB" id="10266421at2759"/>
<sequence>MTKDFFPERYGFYFRTKKIALDLLYVVGLTKYHHMNNISRYKGDGSEFTSIHYGYGYNTLLIHEMMRLELLLVQSRSPIRKYLDMVILDSLISPITKLNLLASDMTYNAVANQYLAECDTNEFCSKKFKELSEVKTPVKNYLIRLYILNLKKCSSMDASATRVMLSYIFYHSDLQNLIMPFIFRVIRCNALDVNTINNFYYRLLHSPIIHKKYDEREAPYYALERNIGCNEMIKNFHQIDETQLESDLVNFAEYQFITGMSLYMLRAKRAREKYNINATEDYHVHPFVTFTRPLLMMQGSLDPISPLNGSLHWKDFYIGTNLSTFSESPIQSNGTHYFVLFPFVGHLITLRTKCSLNLMINFIKTNGTSIYDKCLDEYNLSNAKKTLFNSVEFNTTIEQFLQSKDPWDDGPLLSISHYHFMVIGFTVAGTVLISLFTLLCSLLILSWKRLS</sequence>
<keyword evidence="1" id="KW-1133">Transmembrane helix</keyword>
<dbReference type="OMA" id="HTMITTE"/>
<accession>A0A6A5BI35</accession>
<proteinExistence type="predicted"/>
<comment type="caution">
    <text evidence="2">The sequence shown here is derived from an EMBL/GenBank/DDBJ whole genome shotgun (WGS) entry which is preliminary data.</text>
</comment>
<dbReference type="VEuPathDB" id="AmoebaDB:NF0076230"/>
<dbReference type="EMBL" id="VFQX01000058">
    <property type="protein sequence ID" value="KAF0973724.1"/>
    <property type="molecule type" value="Genomic_DNA"/>
</dbReference>
<evidence type="ECO:0008006" key="4">
    <source>
        <dbReference type="Google" id="ProtNLM"/>
    </source>
</evidence>
<dbReference type="AlphaFoldDB" id="A0A6A5BI35"/>
<keyword evidence="1" id="KW-0472">Membrane</keyword>
<name>A0A6A5BI35_NAEFO</name>
<keyword evidence="1" id="KW-0812">Transmembrane</keyword>
<organism evidence="2 3">
    <name type="scientific">Naegleria fowleri</name>
    <name type="common">Brain eating amoeba</name>
    <dbReference type="NCBI Taxonomy" id="5763"/>
    <lineage>
        <taxon>Eukaryota</taxon>
        <taxon>Discoba</taxon>
        <taxon>Heterolobosea</taxon>
        <taxon>Tetramitia</taxon>
        <taxon>Eutetramitia</taxon>
        <taxon>Vahlkampfiidae</taxon>
        <taxon>Naegleria</taxon>
    </lineage>
</organism>
<evidence type="ECO:0000313" key="2">
    <source>
        <dbReference type="EMBL" id="KAF0973724.1"/>
    </source>
</evidence>
<dbReference type="Proteomes" id="UP000444721">
    <property type="component" value="Unassembled WGS sequence"/>
</dbReference>
<dbReference type="VEuPathDB" id="AmoebaDB:FDP41_007111"/>
<reference evidence="2 3" key="1">
    <citation type="journal article" date="2019" name="Sci. Rep.">
        <title>Nanopore sequencing improves the draft genome of the human pathogenic amoeba Naegleria fowleri.</title>
        <authorList>
            <person name="Liechti N."/>
            <person name="Schurch N."/>
            <person name="Bruggmann R."/>
            <person name="Wittwer M."/>
        </authorList>
    </citation>
    <scope>NUCLEOTIDE SEQUENCE [LARGE SCALE GENOMIC DNA]</scope>
    <source>
        <strain evidence="2 3">ATCC 30894</strain>
    </source>
</reference>
<dbReference type="VEuPathDB" id="AmoebaDB:NfTy_008850"/>
<dbReference type="GeneID" id="68114329"/>
<evidence type="ECO:0000256" key="1">
    <source>
        <dbReference type="SAM" id="Phobius"/>
    </source>
</evidence>
<protein>
    <recommendedName>
        <fullName evidence="4">Peptidase S33 tripeptidyl aminopeptidase-like C-terminal domain-containing protein</fullName>
    </recommendedName>
</protein>
<evidence type="ECO:0000313" key="3">
    <source>
        <dbReference type="Proteomes" id="UP000444721"/>
    </source>
</evidence>
<gene>
    <name evidence="2" type="ORF">FDP41_007111</name>
</gene>
<feature type="transmembrane region" description="Helical" evidence="1">
    <location>
        <begin position="418"/>
        <end position="445"/>
    </location>
</feature>
<dbReference type="RefSeq" id="XP_044558437.1">
    <property type="nucleotide sequence ID" value="XM_044710821.1"/>
</dbReference>
<keyword evidence="3" id="KW-1185">Reference proteome</keyword>